<keyword evidence="2" id="KW-0472">Membrane</keyword>
<evidence type="ECO:0000256" key="2">
    <source>
        <dbReference type="SAM" id="Phobius"/>
    </source>
</evidence>
<comment type="caution">
    <text evidence="3">The sequence shown here is derived from an EMBL/GenBank/DDBJ whole genome shotgun (WGS) entry which is preliminary data.</text>
</comment>
<evidence type="ECO:0000256" key="1">
    <source>
        <dbReference type="SAM" id="MobiDB-lite"/>
    </source>
</evidence>
<evidence type="ECO:0000313" key="3">
    <source>
        <dbReference type="EMBL" id="KAH9831682.1"/>
    </source>
</evidence>
<proteinExistence type="predicted"/>
<keyword evidence="4" id="KW-1185">Reference proteome</keyword>
<feature type="region of interest" description="Disordered" evidence="1">
    <location>
        <begin position="37"/>
        <end position="57"/>
    </location>
</feature>
<feature type="compositionally biased region" description="Low complexity" evidence="1">
    <location>
        <begin position="37"/>
        <end position="53"/>
    </location>
</feature>
<dbReference type="EMBL" id="RIBY02001180">
    <property type="protein sequence ID" value="KAH9831682.1"/>
    <property type="molecule type" value="Genomic_DNA"/>
</dbReference>
<dbReference type="Proteomes" id="UP001138500">
    <property type="component" value="Unassembled WGS sequence"/>
</dbReference>
<gene>
    <name evidence="3" type="ORF">Tdes44962_MAKER08904</name>
</gene>
<dbReference type="AlphaFoldDB" id="A0A9W7SUY6"/>
<keyword evidence="2" id="KW-1133">Transmembrane helix</keyword>
<accession>A0A9W7SUY6</accession>
<evidence type="ECO:0000313" key="4">
    <source>
        <dbReference type="Proteomes" id="UP001138500"/>
    </source>
</evidence>
<protein>
    <submittedName>
        <fullName evidence="3">Uncharacterized protein</fullName>
    </submittedName>
</protein>
<reference evidence="3 4" key="2">
    <citation type="journal article" date="2021" name="Curr. Genet.">
        <title>Genetic response to nitrogen starvation in the aggressive Eucalyptus foliar pathogen Teratosphaeria destructans.</title>
        <authorList>
            <person name="Havenga M."/>
            <person name="Wingfield B.D."/>
            <person name="Wingfield M.J."/>
            <person name="Dreyer L.L."/>
            <person name="Roets F."/>
            <person name="Aylward J."/>
        </authorList>
    </citation>
    <scope>NUCLEOTIDE SEQUENCE [LARGE SCALE GENOMIC DNA]</scope>
    <source>
        <strain evidence="3">CMW44962</strain>
    </source>
</reference>
<reference evidence="3 4" key="1">
    <citation type="journal article" date="2018" name="IMA Fungus">
        <title>IMA Genome-F 10: Nine draft genome sequences of Claviceps purpurea s.lat., including C. arundinis, C. humidiphila, and C. cf. spartinae, pseudomolecules for the pitch canker pathogen Fusarium circinatum, draft genome of Davidsoniella eucalypti, Grosmannia galeiformis, Quambalaria eucalypti, and Teratosphaeria destructans.</title>
        <authorList>
            <person name="Wingfield B.D."/>
            <person name="Liu M."/>
            <person name="Nguyen H.D."/>
            <person name="Lane F.A."/>
            <person name="Morgan S.W."/>
            <person name="De Vos L."/>
            <person name="Wilken P.M."/>
            <person name="Duong T.A."/>
            <person name="Aylward J."/>
            <person name="Coetzee M.P."/>
            <person name="Dadej K."/>
            <person name="De Beer Z.W."/>
            <person name="Findlay W."/>
            <person name="Havenga M."/>
            <person name="Kolarik M."/>
            <person name="Menzies J.G."/>
            <person name="Naidoo K."/>
            <person name="Pochopski O."/>
            <person name="Shoukouhi P."/>
            <person name="Santana Q.C."/>
            <person name="Seifert K.A."/>
            <person name="Soal N."/>
            <person name="Steenkamp E.T."/>
            <person name="Tatham C.T."/>
            <person name="van der Nest M.A."/>
            <person name="Wingfield M.J."/>
        </authorList>
    </citation>
    <scope>NUCLEOTIDE SEQUENCE [LARGE SCALE GENOMIC DNA]</scope>
    <source>
        <strain evidence="3">CMW44962</strain>
    </source>
</reference>
<feature type="transmembrane region" description="Helical" evidence="2">
    <location>
        <begin position="230"/>
        <end position="251"/>
    </location>
</feature>
<sequence length="252" mass="25396">MTAFNNKGMLYWTAALTSALRGITPITPFIVQQPNATTPFSSSSPNGSSTAPSYLSSTHRGQSISLADASATSIHLPHNPSSWGGINDVVCLFQTGGDSNSLNILTLNLSHNVAPSEGRPARICGAKSNSGQCDGLDHLPALNETLANSTSTCPTLPSCSDSAVMENPATNTLLTTTTLPAGTGPELSAVTSTAFASATDAVGTTRSTTSAVPTNTPLAPSATQSHHNSASGVVVGAAAGLGLVGIVFAVFL</sequence>
<keyword evidence="2" id="KW-0812">Transmembrane</keyword>
<feature type="region of interest" description="Disordered" evidence="1">
    <location>
        <begin position="203"/>
        <end position="224"/>
    </location>
</feature>
<organism evidence="3 4">
    <name type="scientific">Teratosphaeria destructans</name>
    <dbReference type="NCBI Taxonomy" id="418781"/>
    <lineage>
        <taxon>Eukaryota</taxon>
        <taxon>Fungi</taxon>
        <taxon>Dikarya</taxon>
        <taxon>Ascomycota</taxon>
        <taxon>Pezizomycotina</taxon>
        <taxon>Dothideomycetes</taxon>
        <taxon>Dothideomycetidae</taxon>
        <taxon>Mycosphaerellales</taxon>
        <taxon>Teratosphaeriaceae</taxon>
        <taxon>Teratosphaeria</taxon>
    </lineage>
</organism>
<name>A0A9W7SUY6_9PEZI</name>